<organism evidence="2 3">
    <name type="scientific">Mycobacterium aquaticum</name>
    <dbReference type="NCBI Taxonomy" id="1927124"/>
    <lineage>
        <taxon>Bacteria</taxon>
        <taxon>Bacillati</taxon>
        <taxon>Actinomycetota</taxon>
        <taxon>Actinomycetes</taxon>
        <taxon>Mycobacteriales</taxon>
        <taxon>Mycobacteriaceae</taxon>
        <taxon>Mycobacterium</taxon>
    </lineage>
</organism>
<dbReference type="SUPFAM" id="SSF51735">
    <property type="entry name" value="NAD(P)-binding Rossmann-fold domains"/>
    <property type="match status" value="1"/>
</dbReference>
<keyword evidence="3" id="KW-1185">Reference proteome</keyword>
<evidence type="ECO:0000259" key="1">
    <source>
        <dbReference type="Pfam" id="PF05368"/>
    </source>
</evidence>
<dbReference type="InterPro" id="IPR008030">
    <property type="entry name" value="NmrA-like"/>
</dbReference>
<feature type="domain" description="NmrA-like" evidence="1">
    <location>
        <begin position="4"/>
        <end position="234"/>
    </location>
</feature>
<gene>
    <name evidence="2" type="ORF">BST13_14050</name>
</gene>
<evidence type="ECO:0000313" key="2">
    <source>
        <dbReference type="EMBL" id="ORA35697.1"/>
    </source>
</evidence>
<sequence length="307" mass="33499">MSSDDLILITGATGNTGAPAVKLLREAGRRVRALVHSRDGRSDALEALGAEIVEGDLLDFQSVGSALSGVGAAYFCYPVFPGTLLPATVIFGQAASEAGVKSVVNMSQISARREATSHAAQQHWLAERLLDRHAFTTTHLRPTFFAEWMKWTWLRNPDNGVLQLPFGTGRHAPIAGSDQAAVIAAILQNPRPHDGQIYPLYGAEELDHYGIAEQISAELDIPVRYEEIDIDAYDAAQLAKGRTEFFVQHVSNVARDYQNGIFAGENNLVEVISGHKPLTVRQYVAANRADFEHDGPFALRNELPQKS</sequence>
<dbReference type="STRING" id="1927124.BST13_14050"/>
<comment type="caution">
    <text evidence="2">The sequence shown here is derived from an EMBL/GenBank/DDBJ whole genome shotgun (WGS) entry which is preliminary data.</text>
</comment>
<dbReference type="Pfam" id="PF05368">
    <property type="entry name" value="NmrA"/>
    <property type="match status" value="1"/>
</dbReference>
<dbReference type="EMBL" id="MVHF01000011">
    <property type="protein sequence ID" value="ORA35697.1"/>
    <property type="molecule type" value="Genomic_DNA"/>
</dbReference>
<reference evidence="2 3" key="1">
    <citation type="submission" date="2017-02" db="EMBL/GenBank/DDBJ databases">
        <title>The new phylogeny of genus Mycobacterium.</title>
        <authorList>
            <person name="Tortoli E."/>
            <person name="Trovato A."/>
            <person name="Cirillo D.M."/>
        </authorList>
    </citation>
    <scope>NUCLEOTIDE SEQUENCE [LARGE SCALE GENOMIC DNA]</scope>
    <source>
        <strain evidence="2 3">RW6</strain>
    </source>
</reference>
<dbReference type="AlphaFoldDB" id="A0A1X0B040"/>
<dbReference type="RefSeq" id="WP_083164634.1">
    <property type="nucleotide sequence ID" value="NZ_MVHF01000011.1"/>
</dbReference>
<evidence type="ECO:0000313" key="3">
    <source>
        <dbReference type="Proteomes" id="UP000192448"/>
    </source>
</evidence>
<dbReference type="Proteomes" id="UP000192448">
    <property type="component" value="Unassembled WGS sequence"/>
</dbReference>
<name>A0A1X0B040_9MYCO</name>
<proteinExistence type="predicted"/>
<dbReference type="OrthoDB" id="285016at2"/>
<protein>
    <submittedName>
        <fullName evidence="2">NmrA family transcriptional regulator</fullName>
    </submittedName>
</protein>
<dbReference type="InterPro" id="IPR051604">
    <property type="entry name" value="Ergot_Alk_Oxidoreductase"/>
</dbReference>
<dbReference type="InterPro" id="IPR036291">
    <property type="entry name" value="NAD(P)-bd_dom_sf"/>
</dbReference>
<accession>A0A1X0B040</accession>
<dbReference type="Gene3D" id="3.90.25.10">
    <property type="entry name" value="UDP-galactose 4-epimerase, domain 1"/>
    <property type="match status" value="1"/>
</dbReference>
<dbReference type="PANTHER" id="PTHR43162">
    <property type="match status" value="1"/>
</dbReference>
<dbReference type="Gene3D" id="3.40.50.720">
    <property type="entry name" value="NAD(P)-binding Rossmann-like Domain"/>
    <property type="match status" value="1"/>
</dbReference>
<dbReference type="PANTHER" id="PTHR43162:SF1">
    <property type="entry name" value="PRESTALK A DIFFERENTIATION PROTEIN A"/>
    <property type="match status" value="1"/>
</dbReference>